<accession>A0A1I7WM13</accession>
<evidence type="ECO:0000313" key="3">
    <source>
        <dbReference type="WBParaSite" id="Hba_06188"/>
    </source>
</evidence>
<keyword evidence="1" id="KW-0472">Membrane</keyword>
<reference evidence="3" key="1">
    <citation type="submission" date="2016-11" db="UniProtKB">
        <authorList>
            <consortium name="WormBaseParasite"/>
        </authorList>
    </citation>
    <scope>IDENTIFICATION</scope>
</reference>
<keyword evidence="2" id="KW-1185">Reference proteome</keyword>
<keyword evidence="1" id="KW-1133">Transmembrane helix</keyword>
<organism evidence="2 3">
    <name type="scientific">Heterorhabditis bacteriophora</name>
    <name type="common">Entomopathogenic nematode worm</name>
    <dbReference type="NCBI Taxonomy" id="37862"/>
    <lineage>
        <taxon>Eukaryota</taxon>
        <taxon>Metazoa</taxon>
        <taxon>Ecdysozoa</taxon>
        <taxon>Nematoda</taxon>
        <taxon>Chromadorea</taxon>
        <taxon>Rhabditida</taxon>
        <taxon>Rhabditina</taxon>
        <taxon>Rhabditomorpha</taxon>
        <taxon>Strongyloidea</taxon>
        <taxon>Heterorhabditidae</taxon>
        <taxon>Heterorhabditis</taxon>
    </lineage>
</organism>
<evidence type="ECO:0000313" key="2">
    <source>
        <dbReference type="Proteomes" id="UP000095283"/>
    </source>
</evidence>
<name>A0A1I7WM13_HETBA</name>
<dbReference type="AlphaFoldDB" id="A0A1I7WM13"/>
<feature type="transmembrane region" description="Helical" evidence="1">
    <location>
        <begin position="161"/>
        <end position="186"/>
    </location>
</feature>
<dbReference type="Proteomes" id="UP000095283">
    <property type="component" value="Unplaced"/>
</dbReference>
<evidence type="ECO:0000256" key="1">
    <source>
        <dbReference type="SAM" id="Phobius"/>
    </source>
</evidence>
<proteinExistence type="predicted"/>
<keyword evidence="1" id="KW-0812">Transmembrane</keyword>
<sequence length="254" mass="29980">MKFDKHLKPLTNLDLLALVEMLGIKNFRGTFMRDTLPNKIKEREVGFISTRLKNRKNLKLNSQQKNNTRRKVINKLKVKEKITMIIMENHKINANYRGTLSLSSIHECLRKREWSHPNLREDAISRVCCWVKERREGRSVSFENDFRLRISSVLSFQTSPILIMSIALPVFIKYITILVPVIIYIITITNNDCYFYLHHFFIALNRMSEEFYLLTIIDCFSKFKIINGLTFLMICNLFPKDLGIKDSVEKIEKK</sequence>
<protein>
    <submittedName>
        <fullName evidence="3">Uncharacterized protein</fullName>
    </submittedName>
</protein>
<dbReference type="WBParaSite" id="Hba_06188">
    <property type="protein sequence ID" value="Hba_06188"/>
    <property type="gene ID" value="Hba_06188"/>
</dbReference>